<dbReference type="AlphaFoldDB" id="A0A6C1U3F9"/>
<dbReference type="EMBL" id="JACEOR010000585">
    <property type="protein sequence ID" value="MBA4506164.1"/>
    <property type="molecule type" value="Genomic_DNA"/>
</dbReference>
<evidence type="ECO:0000259" key="5">
    <source>
        <dbReference type="PROSITE" id="PS50977"/>
    </source>
</evidence>
<keyword evidence="1" id="KW-0805">Transcription regulation</keyword>
<dbReference type="Proteomes" id="UP000580709">
    <property type="component" value="Unassembled WGS sequence"/>
</dbReference>
<dbReference type="SUPFAM" id="SSF46689">
    <property type="entry name" value="Homeodomain-like"/>
    <property type="match status" value="1"/>
</dbReference>
<evidence type="ECO:0000313" key="6">
    <source>
        <dbReference type="EMBL" id="MBA4506164.1"/>
    </source>
</evidence>
<reference evidence="6 9" key="2">
    <citation type="submission" date="2020-07" db="EMBL/GenBank/DDBJ databases">
        <authorList>
            <person name="Khare M."/>
        </authorList>
    </citation>
    <scope>NUCLEOTIDE SEQUENCE [LARGE SCALE GENOMIC DNA]</scope>
    <source>
        <strain evidence="6 9">P8776</strain>
    </source>
</reference>
<proteinExistence type="predicted"/>
<dbReference type="Proteomes" id="UP000336646">
    <property type="component" value="Unassembled WGS sequence"/>
</dbReference>
<comment type="caution">
    <text evidence="7">The sequence shown here is derived from an EMBL/GenBank/DDBJ whole genome shotgun (WGS) entry which is preliminary data.</text>
</comment>
<dbReference type="GO" id="GO:0003677">
    <property type="term" value="F:DNA binding"/>
    <property type="evidence" value="ECO:0007669"/>
    <property type="project" value="UniProtKB-UniRule"/>
</dbReference>
<protein>
    <submittedName>
        <fullName evidence="7">TetR/AcrR family transcriptional regulator</fullName>
    </submittedName>
</protein>
<evidence type="ECO:0000256" key="2">
    <source>
        <dbReference type="ARBA" id="ARBA00023125"/>
    </source>
</evidence>
<dbReference type="InterPro" id="IPR001647">
    <property type="entry name" value="HTH_TetR"/>
</dbReference>
<gene>
    <name evidence="7" type="ORF">EKI59_02790</name>
    <name evidence="6" type="ORF">H0H28_12760</name>
</gene>
<reference evidence="7 8" key="1">
    <citation type="submission" date="2018-12" db="EMBL/GenBank/DDBJ databases">
        <title>Corynebacterium sanguinis sp. nov., a clinically-associated and environmental corynebacterium.</title>
        <authorList>
            <person name="Gonzales-Siles L."/>
            <person name="Jaen-Luchoro D."/>
            <person name="Cardew S."/>
            <person name="Inganas E."/>
            <person name="Ohlen M."/>
            <person name="Jensie-Markopolous S."/>
            <person name="Pinyeiro-Iglesias B."/>
            <person name="Molin K."/>
            <person name="Skovbjerg S."/>
            <person name="Svensson-Stadler L."/>
            <person name="Funke G."/>
            <person name="Moore E.R.B."/>
        </authorList>
    </citation>
    <scope>NUCLEOTIDE SEQUENCE [LARGE SCALE GENOMIC DNA]</scope>
    <source>
        <strain evidence="7 8">58734</strain>
    </source>
</reference>
<dbReference type="PANTHER" id="PTHR47506">
    <property type="entry name" value="TRANSCRIPTIONAL REGULATORY PROTEIN"/>
    <property type="match status" value="1"/>
</dbReference>
<evidence type="ECO:0000313" key="8">
    <source>
        <dbReference type="Proteomes" id="UP000336646"/>
    </source>
</evidence>
<keyword evidence="2 4" id="KW-0238">DNA-binding</keyword>
<dbReference type="RefSeq" id="WP_136652550.1">
    <property type="nucleotide sequence ID" value="NZ_JACEOR010000585.1"/>
</dbReference>
<feature type="DNA-binding region" description="H-T-H motif" evidence="4">
    <location>
        <begin position="33"/>
        <end position="52"/>
    </location>
</feature>
<evidence type="ECO:0000256" key="4">
    <source>
        <dbReference type="PROSITE-ProRule" id="PRU00335"/>
    </source>
</evidence>
<dbReference type="PANTHER" id="PTHR47506:SF1">
    <property type="entry name" value="HTH-TYPE TRANSCRIPTIONAL REGULATOR YJDC"/>
    <property type="match status" value="1"/>
</dbReference>
<dbReference type="EMBL" id="RXIR01000004">
    <property type="protein sequence ID" value="TVS29557.1"/>
    <property type="molecule type" value="Genomic_DNA"/>
</dbReference>
<accession>A0A6C1U3F9</accession>
<evidence type="ECO:0000313" key="7">
    <source>
        <dbReference type="EMBL" id="TVS29557.1"/>
    </source>
</evidence>
<organism evidence="7 8">
    <name type="scientific">Corynebacterium sanguinis</name>
    <dbReference type="NCBI Taxonomy" id="2594913"/>
    <lineage>
        <taxon>Bacteria</taxon>
        <taxon>Bacillati</taxon>
        <taxon>Actinomycetota</taxon>
        <taxon>Actinomycetes</taxon>
        <taxon>Mycobacteriales</taxon>
        <taxon>Corynebacteriaceae</taxon>
        <taxon>Corynebacterium</taxon>
    </lineage>
</organism>
<feature type="domain" description="HTH tetR-type" evidence="5">
    <location>
        <begin position="10"/>
        <end position="70"/>
    </location>
</feature>
<dbReference type="PROSITE" id="PS50977">
    <property type="entry name" value="HTH_TETR_2"/>
    <property type="match status" value="1"/>
</dbReference>
<name>A0A6C1U3F9_9CORY</name>
<sequence>MPIISDNELSRRRQEIIESARLCFARYGYEGATVSRLEKATGKTRGAIFHHFRDKEELFLAIAAEDAARQAEVVAQHGLIEVMRRIVRNPDSNDWFITRSEIVRRLRTDPDFEIRWRTHQVVLDDALRQRLEDNAFMRDDVSPDVIQEYLTTVFEGLIIKLAAGVPADRLEAILDLVEQSVRTPAHRE</sequence>
<evidence type="ECO:0000256" key="3">
    <source>
        <dbReference type="ARBA" id="ARBA00023163"/>
    </source>
</evidence>
<keyword evidence="3" id="KW-0804">Transcription</keyword>
<dbReference type="Gene3D" id="1.10.357.10">
    <property type="entry name" value="Tetracycline Repressor, domain 2"/>
    <property type="match status" value="1"/>
</dbReference>
<dbReference type="Pfam" id="PF00440">
    <property type="entry name" value="TetR_N"/>
    <property type="match status" value="1"/>
</dbReference>
<dbReference type="OrthoDB" id="5816932at2"/>
<keyword evidence="9" id="KW-1185">Reference proteome</keyword>
<evidence type="ECO:0000256" key="1">
    <source>
        <dbReference type="ARBA" id="ARBA00023015"/>
    </source>
</evidence>
<evidence type="ECO:0000313" key="9">
    <source>
        <dbReference type="Proteomes" id="UP000580709"/>
    </source>
</evidence>
<dbReference type="PRINTS" id="PR00455">
    <property type="entry name" value="HTHTETR"/>
</dbReference>
<dbReference type="InterPro" id="IPR009057">
    <property type="entry name" value="Homeodomain-like_sf"/>
</dbReference>